<dbReference type="Pfam" id="PF03016">
    <property type="entry name" value="Exostosin_GT47"/>
    <property type="match status" value="1"/>
</dbReference>
<proteinExistence type="inferred from homology"/>
<evidence type="ECO:0000256" key="4">
    <source>
        <dbReference type="ARBA" id="ARBA00022968"/>
    </source>
</evidence>
<dbReference type="GO" id="GO:0016757">
    <property type="term" value="F:glycosyltransferase activity"/>
    <property type="evidence" value="ECO:0007669"/>
    <property type="project" value="UniProtKB-KW"/>
</dbReference>
<feature type="transmembrane region" description="Helical" evidence="6">
    <location>
        <begin position="30"/>
        <end position="48"/>
    </location>
</feature>
<keyword evidence="4" id="KW-0735">Signal-anchor</keyword>
<dbReference type="AlphaFoldDB" id="A0AAQ3JQU1"/>
<gene>
    <name evidence="8" type="ORF">Cni_G02192</name>
</gene>
<evidence type="ECO:0000256" key="3">
    <source>
        <dbReference type="ARBA" id="ARBA00022676"/>
    </source>
</evidence>
<evidence type="ECO:0000313" key="9">
    <source>
        <dbReference type="Proteomes" id="UP001327560"/>
    </source>
</evidence>
<comment type="similarity">
    <text evidence="2">Belongs to the glycosyltransferase 47 family.</text>
</comment>
<keyword evidence="6" id="KW-0812">Transmembrane</keyword>
<evidence type="ECO:0000256" key="6">
    <source>
        <dbReference type="SAM" id="Phobius"/>
    </source>
</evidence>
<dbReference type="PANTHER" id="PTHR11062">
    <property type="entry name" value="EXOSTOSIN HEPARAN SULFATE GLYCOSYLTRANSFERASE -RELATED"/>
    <property type="match status" value="1"/>
</dbReference>
<dbReference type="InterPro" id="IPR004263">
    <property type="entry name" value="Exostosin"/>
</dbReference>
<name>A0AAQ3JQU1_9LILI</name>
<keyword evidence="3" id="KW-0808">Transferase</keyword>
<keyword evidence="6" id="KW-0472">Membrane</keyword>
<organism evidence="8 9">
    <name type="scientific">Canna indica</name>
    <name type="common">Indian-shot</name>
    <dbReference type="NCBI Taxonomy" id="4628"/>
    <lineage>
        <taxon>Eukaryota</taxon>
        <taxon>Viridiplantae</taxon>
        <taxon>Streptophyta</taxon>
        <taxon>Embryophyta</taxon>
        <taxon>Tracheophyta</taxon>
        <taxon>Spermatophyta</taxon>
        <taxon>Magnoliopsida</taxon>
        <taxon>Liliopsida</taxon>
        <taxon>Zingiberales</taxon>
        <taxon>Cannaceae</taxon>
        <taxon>Canna</taxon>
    </lineage>
</organism>
<evidence type="ECO:0000256" key="1">
    <source>
        <dbReference type="ARBA" id="ARBA00004323"/>
    </source>
</evidence>
<reference evidence="8 9" key="1">
    <citation type="submission" date="2023-10" db="EMBL/GenBank/DDBJ databases">
        <title>Chromosome-scale genome assembly provides insights into flower coloration mechanisms of Canna indica.</title>
        <authorList>
            <person name="Li C."/>
        </authorList>
    </citation>
    <scope>NUCLEOTIDE SEQUENCE [LARGE SCALE GENOMIC DNA]</scope>
    <source>
        <tissue evidence="8">Flower</tissue>
    </source>
</reference>
<dbReference type="Proteomes" id="UP001327560">
    <property type="component" value="Chromosome 1"/>
</dbReference>
<evidence type="ECO:0000259" key="7">
    <source>
        <dbReference type="Pfam" id="PF03016"/>
    </source>
</evidence>
<keyword evidence="5" id="KW-0333">Golgi apparatus</keyword>
<feature type="domain" description="Exostosin GT47" evidence="7">
    <location>
        <begin position="231"/>
        <end position="515"/>
    </location>
</feature>
<protein>
    <submittedName>
        <fullName evidence="8">Glycosyltransferase isoform X1</fullName>
    </submittedName>
</protein>
<dbReference type="GO" id="GO:0000139">
    <property type="term" value="C:Golgi membrane"/>
    <property type="evidence" value="ECO:0007669"/>
    <property type="project" value="UniProtKB-SubCell"/>
</dbReference>
<keyword evidence="3" id="KW-0328">Glycosyltransferase</keyword>
<accession>A0AAQ3JQU1</accession>
<sequence length="567" mass="64266">MGHTMRSSLRRIGCGGGGSAVGSRHFRGRFLLAALVTSAAVAVFVAFGRPFGDTTWSGDHYIIPSSRSTYDSHFSADFPTSPPTREFVSISNSSVSTANVVLPPVLAPSPSRNGVLDDAEMDDGSPDLKETPLWKEVANTTDANVPPFLVEPHSSPLENSAATNVHSDGPELRMPPLQVQVTGPLTSTDQQLVYAKGEISRAPIVFDDPELYAPLFLNVSVFKRSYELMENILKVYIYQDGSKPIFHRPQLKGIYASEGWFMKLMEENKSFIVKDPNKAHLFYLPYSAHRLEQALYVPNSHNIQPLLIFLRNYVNMISVKYPFWNRTRGADHFLVACHDWGPYTTKWHHELLANTIKALCNADVSEGIFIRGKDVSLPETSIRNPRRPLRNIGGKPASQRTILAFYAGQMHGRVRPILLQYWKGRNDDMKIYGLLPKGVARKMSYAEHMKSSKFCICPMGYEVNSPRIVEAIYYECVPVIIADNFVLPFEEVLDWSAFSVIVAEKDIVNLKDILLKIPQRQYATMQMNVKKLQKHFLWHSKPVKYDIFYMILHSIWFNRLNHIQTEQ</sequence>
<keyword evidence="9" id="KW-1185">Reference proteome</keyword>
<evidence type="ECO:0000313" key="8">
    <source>
        <dbReference type="EMBL" id="WOK93494.1"/>
    </source>
</evidence>
<dbReference type="EMBL" id="CP136890">
    <property type="protein sequence ID" value="WOK93494.1"/>
    <property type="molecule type" value="Genomic_DNA"/>
</dbReference>
<evidence type="ECO:0000256" key="2">
    <source>
        <dbReference type="ARBA" id="ARBA00010271"/>
    </source>
</evidence>
<keyword evidence="6" id="KW-1133">Transmembrane helix</keyword>
<evidence type="ECO:0000256" key="5">
    <source>
        <dbReference type="ARBA" id="ARBA00023034"/>
    </source>
</evidence>
<dbReference type="InterPro" id="IPR040911">
    <property type="entry name" value="Exostosin_GT47"/>
</dbReference>
<dbReference type="PANTHER" id="PTHR11062:SF59">
    <property type="entry name" value="EXOSTOSIN FAMILY PROTEIN"/>
    <property type="match status" value="1"/>
</dbReference>
<comment type="subcellular location">
    <subcellularLocation>
        <location evidence="1">Golgi apparatus membrane</location>
        <topology evidence="1">Single-pass type II membrane protein</topology>
    </subcellularLocation>
</comment>